<organism evidence="3 4">
    <name type="scientific">Nocardia uniformis</name>
    <dbReference type="NCBI Taxonomy" id="53432"/>
    <lineage>
        <taxon>Bacteria</taxon>
        <taxon>Bacillati</taxon>
        <taxon>Actinomycetota</taxon>
        <taxon>Actinomycetes</taxon>
        <taxon>Mycobacteriales</taxon>
        <taxon>Nocardiaceae</taxon>
        <taxon>Nocardia</taxon>
    </lineage>
</organism>
<keyword evidence="1" id="KW-0732">Signal</keyword>
<dbReference type="PANTHER" id="PTHR37957:SF1">
    <property type="entry name" value="PHYTASE-LIKE DOMAIN-CONTAINING PROTEIN"/>
    <property type="match status" value="1"/>
</dbReference>
<dbReference type="SUPFAM" id="SSF63829">
    <property type="entry name" value="Calcium-dependent phosphotriesterase"/>
    <property type="match status" value="1"/>
</dbReference>
<name>A0A849CC78_9NOCA</name>
<feature type="domain" description="Phytase-like" evidence="2">
    <location>
        <begin position="121"/>
        <end position="468"/>
    </location>
</feature>
<dbReference type="Gene3D" id="2.60.40.3440">
    <property type="match status" value="1"/>
</dbReference>
<proteinExistence type="predicted"/>
<evidence type="ECO:0000313" key="4">
    <source>
        <dbReference type="Proteomes" id="UP000586827"/>
    </source>
</evidence>
<dbReference type="EMBL" id="JABELX010000012">
    <property type="protein sequence ID" value="NNH73990.1"/>
    <property type="molecule type" value="Genomic_DNA"/>
</dbReference>
<feature type="signal peptide" evidence="1">
    <location>
        <begin position="1"/>
        <end position="21"/>
    </location>
</feature>
<dbReference type="Pfam" id="PF17963">
    <property type="entry name" value="Big_9"/>
    <property type="match status" value="1"/>
</dbReference>
<evidence type="ECO:0000256" key="1">
    <source>
        <dbReference type="SAM" id="SignalP"/>
    </source>
</evidence>
<dbReference type="AlphaFoldDB" id="A0A849CC78"/>
<sequence>MRHAARATTAATLICTLAVVAACSSDDSADFTAGKDHPLTITIDDLLAKTGGTAAVAITDPEHGTLARGVDGSLVYTPQPGYTGTDTLTVTTTDAVRLFTTDIPALGTFGGVEVQGSAFGSALTPVPGAPGEFYGLTDRGPNVDGPAKNEKIVPMPEFVPQIGRFRLVDNRAELISTIELKNRAGVAFNGVIDTGAETGETMRDLSGTPQPATDHGLDPEGLVALPDGTFWVSDEYGPFLVHFDATGTEIERLSPGNGLPAELSQRTPNQGMEGLTVTPDGTTLVGVIQSGLRTPGLESAREVPMTRIVTIELKSRAVREFAYPLENPKSKLGVSEITALSDTTFVVGERDGKAAPKADKKLWTVDISGATDIGPQARVPGAHYDPKIGLLIGGMGVETYVGLTSTADGIAALQKAGITPVDKQQHLDLAALVAGLNADGKFFGHDKIEGIATTDGGRTLYIANDSDFGLDGVTNDQPPFTLKPKTLPNGLPDTGEILMIDTSKLPARTETTTVTIEIG</sequence>
<keyword evidence="4" id="KW-1185">Reference proteome</keyword>
<comment type="caution">
    <text evidence="3">The sequence shown here is derived from an EMBL/GenBank/DDBJ whole genome shotgun (WGS) entry which is preliminary data.</text>
</comment>
<reference evidence="3 4" key="1">
    <citation type="submission" date="2020-05" db="EMBL/GenBank/DDBJ databases">
        <title>MicrobeNet Type strains.</title>
        <authorList>
            <person name="Nicholson A.C."/>
        </authorList>
    </citation>
    <scope>NUCLEOTIDE SEQUENCE [LARGE SCALE GENOMIC DNA]</scope>
    <source>
        <strain evidence="3 4">JCM 3224</strain>
    </source>
</reference>
<gene>
    <name evidence="3" type="ORF">HLB23_29755</name>
</gene>
<evidence type="ECO:0000313" key="3">
    <source>
        <dbReference type="EMBL" id="NNH73990.1"/>
    </source>
</evidence>
<protein>
    <submittedName>
        <fullName evidence="3">Esterase-like activity of phytase family protein</fullName>
    </submittedName>
</protein>
<accession>A0A849CC78</accession>
<feature type="chain" id="PRO_5032929366" evidence="1">
    <location>
        <begin position="22"/>
        <end position="519"/>
    </location>
</feature>
<dbReference type="Pfam" id="PF13449">
    <property type="entry name" value="Phytase-like"/>
    <property type="match status" value="1"/>
</dbReference>
<dbReference type="Proteomes" id="UP000586827">
    <property type="component" value="Unassembled WGS sequence"/>
</dbReference>
<evidence type="ECO:0000259" key="2">
    <source>
        <dbReference type="Pfam" id="PF13449"/>
    </source>
</evidence>
<dbReference type="PANTHER" id="PTHR37957">
    <property type="entry name" value="BLR7070 PROTEIN"/>
    <property type="match status" value="1"/>
</dbReference>
<dbReference type="PROSITE" id="PS51257">
    <property type="entry name" value="PROKAR_LIPOPROTEIN"/>
    <property type="match status" value="1"/>
</dbReference>
<dbReference type="InterPro" id="IPR027372">
    <property type="entry name" value="Phytase-like_dom"/>
</dbReference>